<dbReference type="InterPro" id="IPR029058">
    <property type="entry name" value="AB_hydrolase_fold"/>
</dbReference>
<dbReference type="SUPFAM" id="SSF53474">
    <property type="entry name" value="alpha/beta-Hydrolases"/>
    <property type="match status" value="1"/>
</dbReference>
<dbReference type="Gene3D" id="3.40.50.1820">
    <property type="entry name" value="alpha/beta hydrolase"/>
    <property type="match status" value="1"/>
</dbReference>
<sequence length="266" mass="28934">MSYRAFVPPTGRYQPPLVLVHGHGRGANRQFRAFLPTAIAHGIPLIAPIFAPDRFEGYQSLAGADGPLAAMDALVGVLEDASWHLRVPTDRVDLLGFSGGAQFVHRFAMLTPSRVLRVVVASAGWYTYLDEDRPFPRGVGASVQSGGRAVDVAGFLGIPVHVLVGELDLDRDRNLRTGGGIDRRQGPDRLTRALRWMDHLEDEARARDLRPQVTFDLLADTGHSFSEAVERGGLVTRVFDYLHTAQTAAAPEGDPSPADPPTWPTT</sequence>
<accession>A0ABW4FNY7</accession>
<feature type="region of interest" description="Disordered" evidence="1">
    <location>
        <begin position="246"/>
        <end position="266"/>
    </location>
</feature>
<dbReference type="GO" id="GO:0016787">
    <property type="term" value="F:hydrolase activity"/>
    <property type="evidence" value="ECO:0007669"/>
    <property type="project" value="UniProtKB-KW"/>
</dbReference>
<protein>
    <submittedName>
        <fullName evidence="2">Alpha/beta fold hydrolase</fullName>
    </submittedName>
</protein>
<evidence type="ECO:0000313" key="3">
    <source>
        <dbReference type="Proteomes" id="UP001597145"/>
    </source>
</evidence>
<dbReference type="Proteomes" id="UP001597145">
    <property type="component" value="Unassembled WGS sequence"/>
</dbReference>
<keyword evidence="2" id="KW-0378">Hydrolase</keyword>
<reference evidence="3" key="1">
    <citation type="journal article" date="2019" name="Int. J. Syst. Evol. Microbiol.">
        <title>The Global Catalogue of Microorganisms (GCM) 10K type strain sequencing project: providing services to taxonomists for standard genome sequencing and annotation.</title>
        <authorList>
            <consortium name="The Broad Institute Genomics Platform"/>
            <consortium name="The Broad Institute Genome Sequencing Center for Infectious Disease"/>
            <person name="Wu L."/>
            <person name="Ma J."/>
        </authorList>
    </citation>
    <scope>NUCLEOTIDE SEQUENCE [LARGE SCALE GENOMIC DNA]</scope>
    <source>
        <strain evidence="3">JCM 12165</strain>
    </source>
</reference>
<organism evidence="2 3">
    <name type="scientific">Pseudonocardia aurantiaca</name>
    <dbReference type="NCBI Taxonomy" id="75290"/>
    <lineage>
        <taxon>Bacteria</taxon>
        <taxon>Bacillati</taxon>
        <taxon>Actinomycetota</taxon>
        <taxon>Actinomycetes</taxon>
        <taxon>Pseudonocardiales</taxon>
        <taxon>Pseudonocardiaceae</taxon>
        <taxon>Pseudonocardia</taxon>
    </lineage>
</organism>
<proteinExistence type="predicted"/>
<feature type="compositionally biased region" description="Pro residues" evidence="1">
    <location>
        <begin position="257"/>
        <end position="266"/>
    </location>
</feature>
<keyword evidence="3" id="KW-1185">Reference proteome</keyword>
<name>A0ABW4FNY7_9PSEU</name>
<dbReference type="EMBL" id="JBHUCP010000009">
    <property type="protein sequence ID" value="MFD1530692.1"/>
    <property type="molecule type" value="Genomic_DNA"/>
</dbReference>
<evidence type="ECO:0000313" key="2">
    <source>
        <dbReference type="EMBL" id="MFD1530692.1"/>
    </source>
</evidence>
<evidence type="ECO:0000256" key="1">
    <source>
        <dbReference type="SAM" id="MobiDB-lite"/>
    </source>
</evidence>
<dbReference type="RefSeq" id="WP_343970329.1">
    <property type="nucleotide sequence ID" value="NZ_BAAAJG010000002.1"/>
</dbReference>
<comment type="caution">
    <text evidence="2">The sequence shown here is derived from an EMBL/GenBank/DDBJ whole genome shotgun (WGS) entry which is preliminary data.</text>
</comment>
<gene>
    <name evidence="2" type="ORF">ACFSCY_14690</name>
</gene>